<accession>A0A1G2QCL8</accession>
<evidence type="ECO:0000313" key="3">
    <source>
        <dbReference type="Proteomes" id="UP000176222"/>
    </source>
</evidence>
<dbReference type="EMBL" id="MHTH01000013">
    <property type="protein sequence ID" value="OHA58153.1"/>
    <property type="molecule type" value="Genomic_DNA"/>
</dbReference>
<organism evidence="2 3">
    <name type="scientific">Candidatus Vogelbacteria bacterium RIFOXYB1_FULL_42_16</name>
    <dbReference type="NCBI Taxonomy" id="1802436"/>
    <lineage>
        <taxon>Bacteria</taxon>
        <taxon>Candidatus Vogeliibacteriota</taxon>
    </lineage>
</organism>
<comment type="caution">
    <text evidence="2">The sequence shown here is derived from an EMBL/GenBank/DDBJ whole genome shotgun (WGS) entry which is preliminary data.</text>
</comment>
<sequence>MSKNFIKNKEDFTCLNCGAEVIGNGYTNHCPKCLWSQHVDNLPGDRANSCCGLMEPIGIEKEGQDHDLVHRCQKCGLIKKNKTIRDDDIGSYLTGMLK</sequence>
<gene>
    <name evidence="2" type="ORF">A2370_00395</name>
</gene>
<dbReference type="STRING" id="1802436.A2370_00395"/>
<dbReference type="InterPro" id="IPR024439">
    <property type="entry name" value="RNHCP"/>
</dbReference>
<evidence type="ECO:0000259" key="1">
    <source>
        <dbReference type="Pfam" id="PF12647"/>
    </source>
</evidence>
<dbReference type="AlphaFoldDB" id="A0A1G2QCL8"/>
<reference evidence="2 3" key="1">
    <citation type="journal article" date="2016" name="Nat. Commun.">
        <title>Thousands of microbial genomes shed light on interconnected biogeochemical processes in an aquifer system.</title>
        <authorList>
            <person name="Anantharaman K."/>
            <person name="Brown C.T."/>
            <person name="Hug L.A."/>
            <person name="Sharon I."/>
            <person name="Castelle C.J."/>
            <person name="Probst A.J."/>
            <person name="Thomas B.C."/>
            <person name="Singh A."/>
            <person name="Wilkins M.J."/>
            <person name="Karaoz U."/>
            <person name="Brodie E.L."/>
            <person name="Williams K.H."/>
            <person name="Hubbard S.S."/>
            <person name="Banfield J.F."/>
        </authorList>
    </citation>
    <scope>NUCLEOTIDE SEQUENCE [LARGE SCALE GENOMIC DNA]</scope>
</reference>
<name>A0A1G2QCL8_9BACT</name>
<dbReference type="Pfam" id="PF12647">
    <property type="entry name" value="RNHCP"/>
    <property type="match status" value="1"/>
</dbReference>
<protein>
    <recommendedName>
        <fullName evidence="1">RNHCP domain-containing protein</fullName>
    </recommendedName>
</protein>
<proteinExistence type="predicted"/>
<dbReference type="Proteomes" id="UP000176222">
    <property type="component" value="Unassembled WGS sequence"/>
</dbReference>
<evidence type="ECO:0000313" key="2">
    <source>
        <dbReference type="EMBL" id="OHA58153.1"/>
    </source>
</evidence>
<feature type="domain" description="RNHCP" evidence="1">
    <location>
        <begin position="10"/>
        <end position="88"/>
    </location>
</feature>